<dbReference type="RefSeq" id="WP_011462646.1">
    <property type="nucleotide sequence ID" value="NC_007908.1"/>
</dbReference>
<keyword evidence="2" id="KW-0732">Signal</keyword>
<evidence type="ECO:0000256" key="1">
    <source>
        <dbReference type="ARBA" id="ARBA00004442"/>
    </source>
</evidence>
<comment type="subcellular location">
    <subcellularLocation>
        <location evidence="1">Cell outer membrane</location>
    </subcellularLocation>
</comment>
<evidence type="ECO:0000256" key="2">
    <source>
        <dbReference type="SAM" id="SignalP"/>
    </source>
</evidence>
<accession>Q222I0</accession>
<dbReference type="STRING" id="338969.Rfer_0319"/>
<sequence length="233" mass="25264">MYTKRLNPICAATLAIAASLPMAAHADDPDNIFRIGYAHVGFDLKSSDLTGPPGTTPPGLRINVKDLDILALSYERRLSPNWGVQFQAGIPPTLTTVGAGAAVPVGTVAKARIWFPTVLARYTFTGVPTVRPYVGVGVTYTFFTDEEVTTGYTAALQGSSSSMKLEDSWSPYVRLGVEYPIDKNWIVNVEYSTFQIKSTATVVTQTPGLGPIPRRVDIKDTPQIFGVTIGYRF</sequence>
<name>Q222I0_ALBFT</name>
<dbReference type="KEGG" id="rfr:Rfer_0319"/>
<dbReference type="Proteomes" id="UP000008332">
    <property type="component" value="Chromosome"/>
</dbReference>
<dbReference type="GO" id="GO:0009279">
    <property type="term" value="C:cell outer membrane"/>
    <property type="evidence" value="ECO:0007669"/>
    <property type="project" value="UniProtKB-SubCell"/>
</dbReference>
<organism evidence="3 4">
    <name type="scientific">Albidiferax ferrireducens (strain ATCC BAA-621 / DSM 15236 / T118)</name>
    <name type="common">Rhodoferax ferrireducens</name>
    <dbReference type="NCBI Taxonomy" id="338969"/>
    <lineage>
        <taxon>Bacteria</taxon>
        <taxon>Pseudomonadati</taxon>
        <taxon>Pseudomonadota</taxon>
        <taxon>Betaproteobacteria</taxon>
        <taxon>Burkholderiales</taxon>
        <taxon>Comamonadaceae</taxon>
        <taxon>Rhodoferax</taxon>
    </lineage>
</organism>
<gene>
    <name evidence="3" type="ordered locus">Rfer_0319</name>
</gene>
<dbReference type="PANTHER" id="PTHR36920:SF1">
    <property type="entry name" value="OUTER MEMBRANE PROTEIN W"/>
    <property type="match status" value="1"/>
</dbReference>
<proteinExistence type="predicted"/>
<evidence type="ECO:0000313" key="3">
    <source>
        <dbReference type="EMBL" id="ABD68073.1"/>
    </source>
</evidence>
<dbReference type="GO" id="GO:0055085">
    <property type="term" value="P:transmembrane transport"/>
    <property type="evidence" value="ECO:0007669"/>
    <property type="project" value="TreeGrafter"/>
</dbReference>
<dbReference type="PANTHER" id="PTHR36920">
    <property type="match status" value="1"/>
</dbReference>
<dbReference type="eggNOG" id="COG3047">
    <property type="taxonomic scope" value="Bacteria"/>
</dbReference>
<dbReference type="Gene3D" id="2.40.160.20">
    <property type="match status" value="1"/>
</dbReference>
<dbReference type="Pfam" id="PF03922">
    <property type="entry name" value="OmpW"/>
    <property type="match status" value="1"/>
</dbReference>
<dbReference type="AlphaFoldDB" id="Q222I0"/>
<evidence type="ECO:0000313" key="4">
    <source>
        <dbReference type="Proteomes" id="UP000008332"/>
    </source>
</evidence>
<dbReference type="EMBL" id="CP000267">
    <property type="protein sequence ID" value="ABD68073.1"/>
    <property type="molecule type" value="Genomic_DNA"/>
</dbReference>
<feature type="chain" id="PRO_5004200327" evidence="2">
    <location>
        <begin position="27"/>
        <end position="233"/>
    </location>
</feature>
<protein>
    <submittedName>
        <fullName evidence="3">OmpW</fullName>
    </submittedName>
</protein>
<dbReference type="HOGENOM" id="CLU_042505_5_1_4"/>
<dbReference type="InterPro" id="IPR005618">
    <property type="entry name" value="OMPW"/>
</dbReference>
<reference evidence="4" key="1">
    <citation type="submission" date="2006-02" db="EMBL/GenBank/DDBJ databases">
        <title>Complete sequence of chromosome of Rhodoferax ferrireducens DSM 15236.</title>
        <authorList>
            <person name="Copeland A."/>
            <person name="Lucas S."/>
            <person name="Lapidus A."/>
            <person name="Barry K."/>
            <person name="Detter J.C."/>
            <person name="Glavina del Rio T."/>
            <person name="Hammon N."/>
            <person name="Israni S."/>
            <person name="Pitluck S."/>
            <person name="Brettin T."/>
            <person name="Bruce D."/>
            <person name="Han C."/>
            <person name="Tapia R."/>
            <person name="Gilna P."/>
            <person name="Kiss H."/>
            <person name="Schmutz J."/>
            <person name="Larimer F."/>
            <person name="Land M."/>
            <person name="Kyrpides N."/>
            <person name="Ivanova N."/>
            <person name="Richardson P."/>
        </authorList>
    </citation>
    <scope>NUCLEOTIDE SEQUENCE [LARGE SCALE GENOMIC DNA]</scope>
    <source>
        <strain evidence="4">ATCC BAA-621 / DSM 15236 / T118</strain>
    </source>
</reference>
<dbReference type="SUPFAM" id="SSF56925">
    <property type="entry name" value="OMPA-like"/>
    <property type="match status" value="1"/>
</dbReference>
<keyword evidence="4" id="KW-1185">Reference proteome</keyword>
<feature type="signal peptide" evidence="2">
    <location>
        <begin position="1"/>
        <end position="26"/>
    </location>
</feature>
<dbReference type="InterPro" id="IPR011250">
    <property type="entry name" value="OMP/PagP_B-barrel"/>
</dbReference>
<dbReference type="OrthoDB" id="9807574at2"/>